<dbReference type="GO" id="GO:0006281">
    <property type="term" value="P:DNA repair"/>
    <property type="evidence" value="ECO:0007669"/>
    <property type="project" value="TreeGrafter"/>
</dbReference>
<evidence type="ECO:0000313" key="10">
    <source>
        <dbReference type="EMBL" id="TNJ27227.1"/>
    </source>
</evidence>
<keyword evidence="3 9" id="KW-0479">Metal-binding</keyword>
<dbReference type="EMBL" id="VDLU01000004">
    <property type="protein sequence ID" value="TNJ27227.1"/>
    <property type="molecule type" value="Genomic_DNA"/>
</dbReference>
<dbReference type="Pfam" id="PF01139">
    <property type="entry name" value="RtcB"/>
    <property type="match status" value="2"/>
</dbReference>
<name>A0A4Z1T2G3_GIAMU</name>
<dbReference type="GO" id="GO:0170057">
    <property type="term" value="F:RNA ligase (GTP) activity"/>
    <property type="evidence" value="ECO:0007669"/>
    <property type="project" value="UniProtKB-EC"/>
</dbReference>
<dbReference type="OrthoDB" id="10249697at2759"/>
<dbReference type="GO" id="GO:0030145">
    <property type="term" value="F:manganese ion binding"/>
    <property type="evidence" value="ECO:0007669"/>
    <property type="project" value="TreeGrafter"/>
</dbReference>
<dbReference type="AlphaFoldDB" id="A0A4Z1T2G3"/>
<keyword evidence="6 9" id="KW-0464">Manganese</keyword>
<feature type="binding site" evidence="9">
    <location>
        <position position="209"/>
    </location>
    <ligand>
        <name>Mn(2+)</name>
        <dbReference type="ChEBI" id="CHEBI:29035"/>
        <label>2</label>
    </ligand>
</feature>
<evidence type="ECO:0000256" key="7">
    <source>
        <dbReference type="ARBA" id="ARBA00047746"/>
    </source>
</evidence>
<evidence type="ECO:0000256" key="3">
    <source>
        <dbReference type="ARBA" id="ARBA00022723"/>
    </source>
</evidence>
<dbReference type="InterPro" id="IPR036025">
    <property type="entry name" value="RtcB-like_sf"/>
</dbReference>
<evidence type="ECO:0000256" key="6">
    <source>
        <dbReference type="ARBA" id="ARBA00023211"/>
    </source>
</evidence>
<dbReference type="InterPro" id="IPR052915">
    <property type="entry name" value="RtcB-like"/>
</dbReference>
<dbReference type="VEuPathDB" id="GiardiaDB:GMRT_12416"/>
<gene>
    <name evidence="10" type="ORF">GMRT_12416</name>
</gene>
<evidence type="ECO:0000256" key="1">
    <source>
        <dbReference type="ARBA" id="ARBA00012726"/>
    </source>
</evidence>
<dbReference type="PANTHER" id="PTHR43749">
    <property type="entry name" value="RNA-SPLICING LIGASE RTCB"/>
    <property type="match status" value="1"/>
</dbReference>
<dbReference type="Gene3D" id="3.90.1860.10">
    <property type="entry name" value="tRNA-splicing ligase RtcB"/>
    <property type="match status" value="2"/>
</dbReference>
<evidence type="ECO:0000256" key="8">
    <source>
        <dbReference type="PIRSR" id="PIRSR601233-2"/>
    </source>
</evidence>
<keyword evidence="4 8" id="KW-0547">Nucleotide-binding</keyword>
<dbReference type="EC" id="6.5.1.8" evidence="1"/>
<dbReference type="SUPFAM" id="SSF103365">
    <property type="entry name" value="Hypothetical protein PH1602"/>
    <property type="match status" value="1"/>
</dbReference>
<protein>
    <recommendedName>
        <fullName evidence="1">3'-phosphate/5'-hydroxy nucleic acid ligase</fullName>
        <ecNumber evidence="1">6.5.1.8</ecNumber>
    </recommendedName>
</protein>
<evidence type="ECO:0000256" key="2">
    <source>
        <dbReference type="ARBA" id="ARBA00022598"/>
    </source>
</evidence>
<keyword evidence="2 10" id="KW-0436">Ligase</keyword>
<dbReference type="GO" id="GO:0042245">
    <property type="term" value="P:RNA repair"/>
    <property type="evidence" value="ECO:0007669"/>
    <property type="project" value="TreeGrafter"/>
</dbReference>
<evidence type="ECO:0000313" key="11">
    <source>
        <dbReference type="Proteomes" id="UP000315496"/>
    </source>
</evidence>
<comment type="caution">
    <text evidence="10">The sequence shown here is derived from an EMBL/GenBank/DDBJ whole genome shotgun (WGS) entry which is preliminary data.</text>
</comment>
<comment type="catalytic activity">
    <reaction evidence="7">
        <text>a 3'-end 3'-phospho-ribonucleotide-RNA + a 5'-end dephospho-ribonucleoside-RNA + GTP = a ribonucleotidyl-ribonucleotide-RNA + GMP + diphosphate</text>
        <dbReference type="Rhea" id="RHEA:68076"/>
        <dbReference type="Rhea" id="RHEA-COMP:10463"/>
        <dbReference type="Rhea" id="RHEA-COMP:13936"/>
        <dbReference type="Rhea" id="RHEA-COMP:17355"/>
        <dbReference type="ChEBI" id="CHEBI:33019"/>
        <dbReference type="ChEBI" id="CHEBI:37565"/>
        <dbReference type="ChEBI" id="CHEBI:58115"/>
        <dbReference type="ChEBI" id="CHEBI:83062"/>
        <dbReference type="ChEBI" id="CHEBI:138284"/>
        <dbReference type="ChEBI" id="CHEBI:173118"/>
        <dbReference type="EC" id="6.5.1.8"/>
    </reaction>
</comment>
<keyword evidence="11" id="KW-1185">Reference proteome</keyword>
<dbReference type="GO" id="GO:0005525">
    <property type="term" value="F:GTP binding"/>
    <property type="evidence" value="ECO:0007669"/>
    <property type="project" value="UniProtKB-KW"/>
</dbReference>
<organism evidence="10 11">
    <name type="scientific">Giardia muris</name>
    <dbReference type="NCBI Taxonomy" id="5742"/>
    <lineage>
        <taxon>Eukaryota</taxon>
        <taxon>Metamonada</taxon>
        <taxon>Diplomonadida</taxon>
        <taxon>Hexamitidae</taxon>
        <taxon>Giardiinae</taxon>
        <taxon>Giardia</taxon>
    </lineage>
</organism>
<evidence type="ECO:0000256" key="9">
    <source>
        <dbReference type="PIRSR" id="PIRSR601233-3"/>
    </source>
</evidence>
<feature type="binding site" evidence="8">
    <location>
        <begin position="191"/>
        <end position="195"/>
    </location>
    <ligand>
        <name>GMP</name>
        <dbReference type="ChEBI" id="CHEBI:58115"/>
    </ligand>
</feature>
<proteinExistence type="predicted"/>
<feature type="binding site" evidence="9">
    <location>
        <position position="71"/>
    </location>
    <ligand>
        <name>Mn(2+)</name>
        <dbReference type="ChEBI" id="CHEBI:29035"/>
        <label>1</label>
    </ligand>
</feature>
<dbReference type="PANTHER" id="PTHR43749:SF2">
    <property type="entry name" value="RNA-SPLICING LIGASE RTCB"/>
    <property type="match status" value="1"/>
</dbReference>
<evidence type="ECO:0000256" key="5">
    <source>
        <dbReference type="ARBA" id="ARBA00023134"/>
    </source>
</evidence>
<comment type="cofactor">
    <cofactor evidence="9">
        <name>Mn(2+)</name>
        <dbReference type="ChEBI" id="CHEBI:29035"/>
    </cofactor>
    <text evidence="9">Binds 2 manganese ions per subunit.</text>
</comment>
<keyword evidence="5 8" id="KW-0342">GTP-binding</keyword>
<dbReference type="Proteomes" id="UP000315496">
    <property type="component" value="Chromosome 4"/>
</dbReference>
<accession>A0A4Z1T2G3</accession>
<dbReference type="InterPro" id="IPR001233">
    <property type="entry name" value="RtcB"/>
</dbReference>
<sequence>METSSVPPNVRVYGCELDAGAREQVIRLAQTPFFSRQPVRIMPDCHAGKGCVIGFSAPYEGALIPSVIGVDIGCGMLVVRLGRVAEGDSASLQAFLEKLDAIVHATVPAGAGGRLNAFGHPVFHENVDPHEFDAMLDALLPWLARLGEKSEDAITTAAAFRERFTTLQTLIGHSFSYQNLLQCCGTLGSGNHFLELDKDDTGELLLVVHTGSRGYGFSVASAFMELAQLVTRTVLGLEGLEKARFDLRRPLHRLVVERLEAFRADKAETPWALRSDVEKQAFFASRREELKGSSEYAGLTTPEEQRRYLRTQLNRIREELEERHNKEAFCPTEAQYDLGRIFGVDGSDKDHFEAIARYRKEVRTNPELSGLFSGLGAEEYLEAMGFVQLFARLNRLVIACNVYRDFYGLPDLYKNPEQLQSFFERAYVTDCAHNYVELATRMIRKGCIRANVGDELIIPINMRDGVIYARGRGNDAWNCTAPHGAGRVLSRQQARLQISLERVKEQMKGIHTTCLRPEVVDEAPDAYKGLDQILPYIQETCDVLSHWHPLWNFKGLEVGVQARKKR</sequence>
<dbReference type="GO" id="GO:0006396">
    <property type="term" value="P:RNA processing"/>
    <property type="evidence" value="ECO:0007669"/>
    <property type="project" value="InterPro"/>
</dbReference>
<reference evidence="10 11" key="1">
    <citation type="submission" date="2019-05" db="EMBL/GenBank/DDBJ databases">
        <title>The compact genome of Giardia muris reveals important steps in the evolution of intestinal protozoan parasites.</title>
        <authorList>
            <person name="Xu F."/>
            <person name="Jimenez-Gonzalez A."/>
            <person name="Einarsson E."/>
            <person name="Astvaldsson A."/>
            <person name="Peirasmaki D."/>
            <person name="Eckmann L."/>
            <person name="Andersson J.O."/>
            <person name="Svard S.G."/>
            <person name="Jerlstrom-Hultqvist J."/>
        </authorList>
    </citation>
    <scope>NUCLEOTIDE SEQUENCE [LARGE SCALE GENOMIC DNA]</scope>
    <source>
        <strain evidence="10 11">Roberts-Thomson</strain>
    </source>
</reference>
<evidence type="ECO:0000256" key="4">
    <source>
        <dbReference type="ARBA" id="ARBA00022741"/>
    </source>
</evidence>
<dbReference type="GO" id="GO:0003909">
    <property type="term" value="F:DNA ligase activity"/>
    <property type="evidence" value="ECO:0007669"/>
    <property type="project" value="TreeGrafter"/>
</dbReference>
<feature type="binding site" evidence="9">
    <location>
        <position position="192"/>
    </location>
    <ligand>
        <name>Mn(2+)</name>
        <dbReference type="ChEBI" id="CHEBI:29035"/>
        <label>1</label>
    </ligand>
</feature>